<evidence type="ECO:0000313" key="2">
    <source>
        <dbReference type="EMBL" id="SIQ16160.1"/>
    </source>
</evidence>
<name>A0A9X8WHH5_9BACI</name>
<organism evidence="2 3">
    <name type="scientific">Peribacillus simplex</name>
    <dbReference type="NCBI Taxonomy" id="1478"/>
    <lineage>
        <taxon>Bacteria</taxon>
        <taxon>Bacillati</taxon>
        <taxon>Bacillota</taxon>
        <taxon>Bacilli</taxon>
        <taxon>Bacillales</taxon>
        <taxon>Bacillaceae</taxon>
        <taxon>Peribacillus</taxon>
    </lineage>
</organism>
<comment type="caution">
    <text evidence="2">The sequence shown here is derived from an EMBL/GenBank/DDBJ whole genome shotgun (WGS) entry which is preliminary data.</text>
</comment>
<evidence type="ECO:0000313" key="3">
    <source>
        <dbReference type="Proteomes" id="UP000185829"/>
    </source>
</evidence>
<protein>
    <submittedName>
        <fullName evidence="2">Uncharacterized protein</fullName>
    </submittedName>
</protein>
<dbReference type="Proteomes" id="UP000185829">
    <property type="component" value="Unassembled WGS sequence"/>
</dbReference>
<gene>
    <name evidence="2" type="ORF">SAMN05878482_101520</name>
</gene>
<reference evidence="2 3" key="1">
    <citation type="submission" date="2017-01" db="EMBL/GenBank/DDBJ databases">
        <authorList>
            <person name="Varghese N."/>
            <person name="Submissions S."/>
        </authorList>
    </citation>
    <scope>NUCLEOTIDE SEQUENCE [LARGE SCALE GENOMIC DNA]</scope>
    <source>
        <strain evidence="2 3">RUG2-6</strain>
    </source>
</reference>
<sequence>MKIEFVCSFFMLVKFGRCFPRGLPLMEIIRRIYFPNPFYLQTEPCCFYLKALFVKIVVFKRDYLRLIGVEVRDSCGSSGTGEDPTGVYAEEAHRPPRGKRASGGEINHTDLLGK</sequence>
<accession>A0A9X8WHH5</accession>
<proteinExistence type="predicted"/>
<dbReference type="EMBL" id="FTMX01000001">
    <property type="protein sequence ID" value="SIQ16160.1"/>
    <property type="molecule type" value="Genomic_DNA"/>
</dbReference>
<evidence type="ECO:0000256" key="1">
    <source>
        <dbReference type="SAM" id="MobiDB-lite"/>
    </source>
</evidence>
<dbReference type="AlphaFoldDB" id="A0A9X8WHH5"/>
<feature type="region of interest" description="Disordered" evidence="1">
    <location>
        <begin position="74"/>
        <end position="114"/>
    </location>
</feature>